<keyword evidence="3" id="KW-1185">Reference proteome</keyword>
<feature type="transmembrane region" description="Helical" evidence="1">
    <location>
        <begin position="12"/>
        <end position="31"/>
    </location>
</feature>
<dbReference type="EMBL" id="JBANRG010000070">
    <property type="protein sequence ID" value="KAK7440047.1"/>
    <property type="molecule type" value="Genomic_DNA"/>
</dbReference>
<evidence type="ECO:0000313" key="2">
    <source>
        <dbReference type="EMBL" id="KAK7440047.1"/>
    </source>
</evidence>
<keyword evidence="1" id="KW-0812">Transmembrane</keyword>
<comment type="caution">
    <text evidence="2">The sequence shown here is derived from an EMBL/GenBank/DDBJ whole genome shotgun (WGS) entry which is preliminary data.</text>
</comment>
<organism evidence="2 3">
    <name type="scientific">Marasmiellus scandens</name>
    <dbReference type="NCBI Taxonomy" id="2682957"/>
    <lineage>
        <taxon>Eukaryota</taxon>
        <taxon>Fungi</taxon>
        <taxon>Dikarya</taxon>
        <taxon>Basidiomycota</taxon>
        <taxon>Agaricomycotina</taxon>
        <taxon>Agaricomycetes</taxon>
        <taxon>Agaricomycetidae</taxon>
        <taxon>Agaricales</taxon>
        <taxon>Marasmiineae</taxon>
        <taxon>Omphalotaceae</taxon>
        <taxon>Marasmiellus</taxon>
    </lineage>
</organism>
<keyword evidence="1" id="KW-1133">Transmembrane helix</keyword>
<protein>
    <submittedName>
        <fullName evidence="2">Uncharacterized protein</fullName>
    </submittedName>
</protein>
<dbReference type="Proteomes" id="UP001498398">
    <property type="component" value="Unassembled WGS sequence"/>
</dbReference>
<name>A0ABR1IVM5_9AGAR</name>
<keyword evidence="1" id="KW-0472">Membrane</keyword>
<gene>
    <name evidence="2" type="ORF">VKT23_017298</name>
</gene>
<evidence type="ECO:0000313" key="3">
    <source>
        <dbReference type="Proteomes" id="UP001498398"/>
    </source>
</evidence>
<sequence length="98" mass="11036">MALGIRARRFLSYSADWAIAIVIALFAQFYLQQFQQMPSFDLTDTSIQYSIREQTIPVRPFVVASFHSINTCIPERLIGCLVSTAVCAGNCRSLFLLL</sequence>
<proteinExistence type="predicted"/>
<accession>A0ABR1IVM5</accession>
<reference evidence="2 3" key="1">
    <citation type="submission" date="2024-01" db="EMBL/GenBank/DDBJ databases">
        <title>A draft genome for the cacao thread blight pathogen Marasmiellus scandens.</title>
        <authorList>
            <person name="Baruah I.K."/>
            <person name="Leung J."/>
            <person name="Bukari Y."/>
            <person name="Amoako-Attah I."/>
            <person name="Meinhardt L.W."/>
            <person name="Bailey B.A."/>
            <person name="Cohen S.P."/>
        </authorList>
    </citation>
    <scope>NUCLEOTIDE SEQUENCE [LARGE SCALE GENOMIC DNA]</scope>
    <source>
        <strain evidence="2 3">GH-19</strain>
    </source>
</reference>
<evidence type="ECO:0000256" key="1">
    <source>
        <dbReference type="SAM" id="Phobius"/>
    </source>
</evidence>